<dbReference type="EMBL" id="MU155135">
    <property type="protein sequence ID" value="KAF9485479.1"/>
    <property type="molecule type" value="Genomic_DNA"/>
</dbReference>
<sequence length="253" mass="29073">MNPQAWYSLIRLTPNLQWAYLDIFFLSHHDAYAHRPSDHTLPFLSTLTAFCNNFGEGFDAHEILFMNLHLPALRDLSLYIEVDTPLELARIHTRINGSLKGLPSVITLTLGLQLYACRISELNTLWRQDTGIEKLVHCTPNVTHLVLEMWPDPSCRDIEQETLPMLHYWTNMLRPGRWLDLKNPGAISKVTVVVRKSWVTVLLPLAKDSFGKLLGLDKENENDECSVVLEVVEEGKWEFGPHSKQWESWGMSL</sequence>
<keyword evidence="2" id="KW-1185">Reference proteome</keyword>
<dbReference type="Proteomes" id="UP000807469">
    <property type="component" value="Unassembled WGS sequence"/>
</dbReference>
<evidence type="ECO:0000313" key="2">
    <source>
        <dbReference type="Proteomes" id="UP000807469"/>
    </source>
</evidence>
<protein>
    <submittedName>
        <fullName evidence="1">Uncharacterized protein</fullName>
    </submittedName>
</protein>
<name>A0A9P5ZD28_9AGAR</name>
<organism evidence="1 2">
    <name type="scientific">Pholiota conissans</name>
    <dbReference type="NCBI Taxonomy" id="109636"/>
    <lineage>
        <taxon>Eukaryota</taxon>
        <taxon>Fungi</taxon>
        <taxon>Dikarya</taxon>
        <taxon>Basidiomycota</taxon>
        <taxon>Agaricomycotina</taxon>
        <taxon>Agaricomycetes</taxon>
        <taxon>Agaricomycetidae</taxon>
        <taxon>Agaricales</taxon>
        <taxon>Agaricineae</taxon>
        <taxon>Strophariaceae</taxon>
        <taxon>Pholiota</taxon>
    </lineage>
</organism>
<comment type="caution">
    <text evidence="1">The sequence shown here is derived from an EMBL/GenBank/DDBJ whole genome shotgun (WGS) entry which is preliminary data.</text>
</comment>
<evidence type="ECO:0000313" key="1">
    <source>
        <dbReference type="EMBL" id="KAF9485479.1"/>
    </source>
</evidence>
<reference evidence="1" key="1">
    <citation type="submission" date="2020-11" db="EMBL/GenBank/DDBJ databases">
        <authorList>
            <consortium name="DOE Joint Genome Institute"/>
            <person name="Ahrendt S."/>
            <person name="Riley R."/>
            <person name="Andreopoulos W."/>
            <person name="Labutti K."/>
            <person name="Pangilinan J."/>
            <person name="Ruiz-Duenas F.J."/>
            <person name="Barrasa J.M."/>
            <person name="Sanchez-Garcia M."/>
            <person name="Camarero S."/>
            <person name="Miyauchi S."/>
            <person name="Serrano A."/>
            <person name="Linde D."/>
            <person name="Babiker R."/>
            <person name="Drula E."/>
            <person name="Ayuso-Fernandez I."/>
            <person name="Pacheco R."/>
            <person name="Padilla G."/>
            <person name="Ferreira P."/>
            <person name="Barriuso J."/>
            <person name="Kellner H."/>
            <person name="Castanera R."/>
            <person name="Alfaro M."/>
            <person name="Ramirez L."/>
            <person name="Pisabarro A.G."/>
            <person name="Kuo A."/>
            <person name="Tritt A."/>
            <person name="Lipzen A."/>
            <person name="He G."/>
            <person name="Yan M."/>
            <person name="Ng V."/>
            <person name="Cullen D."/>
            <person name="Martin F."/>
            <person name="Rosso M.-N."/>
            <person name="Henrissat B."/>
            <person name="Hibbett D."/>
            <person name="Martinez A.T."/>
            <person name="Grigoriev I.V."/>
        </authorList>
    </citation>
    <scope>NUCLEOTIDE SEQUENCE</scope>
    <source>
        <strain evidence="1">CIRM-BRFM 674</strain>
    </source>
</reference>
<dbReference type="AlphaFoldDB" id="A0A9P5ZD28"/>
<gene>
    <name evidence="1" type="ORF">BDN70DRAFT_871127</name>
</gene>
<accession>A0A9P5ZD28</accession>
<proteinExistence type="predicted"/>